<dbReference type="RefSeq" id="WP_006307251.1">
    <property type="nucleotide sequence ID" value="NZ_ARZA01000042.1"/>
</dbReference>
<accession>R1AWR3</accession>
<dbReference type="eggNOG" id="ENOG502ZR3T">
    <property type="taxonomic scope" value="Bacteria"/>
</dbReference>
<dbReference type="EMBL" id="ARZA01000042">
    <property type="protein sequence ID" value="EOD01633.1"/>
    <property type="molecule type" value="Genomic_DNA"/>
</dbReference>
<reference evidence="1 2" key="1">
    <citation type="journal article" date="2015" name="Geomicrobiol. J.">
        <title>Caldisalinibacter kiritimatiensis gen. nov., sp. nov., a moderately thermohalophilic thiosulfate-reducing bacterium from a hypersaline microbial mat.</title>
        <authorList>
            <person name="Ben Hania W."/>
            <person name="Joseph M."/>
            <person name="Fiebig A."/>
            <person name="Bunk B."/>
            <person name="Klenk H.-P."/>
            <person name="Fardeau M.-L."/>
            <person name="Spring S."/>
        </authorList>
    </citation>
    <scope>NUCLEOTIDE SEQUENCE [LARGE SCALE GENOMIC DNA]</scope>
    <source>
        <strain evidence="1 2">L21-TH-D2</strain>
    </source>
</reference>
<dbReference type="AlphaFoldDB" id="R1AWR3"/>
<organism evidence="1 2">
    <name type="scientific">Caldisalinibacter kiritimatiensis</name>
    <dbReference type="NCBI Taxonomy" id="1304284"/>
    <lineage>
        <taxon>Bacteria</taxon>
        <taxon>Bacillati</taxon>
        <taxon>Bacillota</taxon>
        <taxon>Tissierellia</taxon>
        <taxon>Tissierellales</taxon>
        <taxon>Thermohalobacteraceae</taxon>
        <taxon>Caldisalinibacter</taxon>
    </lineage>
</organism>
<dbReference type="Proteomes" id="UP000013378">
    <property type="component" value="Unassembled WGS sequence"/>
</dbReference>
<gene>
    <name evidence="1" type="ORF">L21TH_0281</name>
</gene>
<dbReference type="OrthoDB" id="1958085at2"/>
<proteinExistence type="predicted"/>
<evidence type="ECO:0000313" key="1">
    <source>
        <dbReference type="EMBL" id="EOD01633.1"/>
    </source>
</evidence>
<name>R1AWR3_9FIRM</name>
<protein>
    <submittedName>
        <fullName evidence="1">Uncharacterized protein</fullName>
    </submittedName>
</protein>
<sequence>MKRNLIDSKLNSFSTSRLKKCGSITCIHNIDGYCNMEKCEIFERTLKQEY</sequence>
<keyword evidence="2" id="KW-1185">Reference proteome</keyword>
<evidence type="ECO:0000313" key="2">
    <source>
        <dbReference type="Proteomes" id="UP000013378"/>
    </source>
</evidence>
<comment type="caution">
    <text evidence="1">The sequence shown here is derived from an EMBL/GenBank/DDBJ whole genome shotgun (WGS) entry which is preliminary data.</text>
</comment>